<proteinExistence type="predicted"/>
<evidence type="ECO:0000256" key="3">
    <source>
        <dbReference type="ARBA" id="ARBA00022692"/>
    </source>
</evidence>
<dbReference type="AlphaFoldDB" id="A0A1D3TQQ7"/>
<dbReference type="EMBL" id="FMKA01000003">
    <property type="protein sequence ID" value="SCP95919.1"/>
    <property type="molecule type" value="Genomic_DNA"/>
</dbReference>
<evidence type="ECO:0000256" key="5">
    <source>
        <dbReference type="ARBA" id="ARBA00023136"/>
    </source>
</evidence>
<evidence type="ECO:0000313" key="8">
    <source>
        <dbReference type="Proteomes" id="UP000199315"/>
    </source>
</evidence>
<evidence type="ECO:0000313" key="7">
    <source>
        <dbReference type="EMBL" id="SCP95919.1"/>
    </source>
</evidence>
<comment type="subcellular location">
    <subcellularLocation>
        <location evidence="1">Cell membrane</location>
    </subcellularLocation>
</comment>
<organism evidence="7 8">
    <name type="scientific">Anaerobium acetethylicum</name>
    <dbReference type="NCBI Taxonomy" id="1619234"/>
    <lineage>
        <taxon>Bacteria</taxon>
        <taxon>Bacillati</taxon>
        <taxon>Bacillota</taxon>
        <taxon>Clostridia</taxon>
        <taxon>Lachnospirales</taxon>
        <taxon>Lachnospiraceae</taxon>
        <taxon>Anaerobium</taxon>
    </lineage>
</organism>
<dbReference type="RefSeq" id="WP_242875453.1">
    <property type="nucleotide sequence ID" value="NZ_FMKA01000003.1"/>
</dbReference>
<dbReference type="GO" id="GO:0044781">
    <property type="term" value="P:bacterial-type flagellum organization"/>
    <property type="evidence" value="ECO:0007669"/>
    <property type="project" value="InterPro"/>
</dbReference>
<evidence type="ECO:0000256" key="4">
    <source>
        <dbReference type="ARBA" id="ARBA00022989"/>
    </source>
</evidence>
<dbReference type="GO" id="GO:0016020">
    <property type="term" value="C:membrane"/>
    <property type="evidence" value="ECO:0007669"/>
    <property type="project" value="InterPro"/>
</dbReference>
<evidence type="ECO:0000256" key="1">
    <source>
        <dbReference type="ARBA" id="ARBA00004236"/>
    </source>
</evidence>
<dbReference type="STRING" id="1619234.SAMN05421730_100344"/>
<keyword evidence="7" id="KW-0282">Flagellum</keyword>
<name>A0A1D3TQQ7_9FIRM</name>
<keyword evidence="7" id="KW-0969">Cilium</keyword>
<dbReference type="InterPro" id="IPR022781">
    <property type="entry name" value="Flagellar_biosynth_FliO"/>
</dbReference>
<gene>
    <name evidence="7" type="ORF">SAMN05421730_100344</name>
</gene>
<keyword evidence="3 6" id="KW-0812">Transmembrane</keyword>
<dbReference type="Proteomes" id="UP000199315">
    <property type="component" value="Unassembled WGS sequence"/>
</dbReference>
<keyword evidence="5 6" id="KW-0472">Membrane</keyword>
<evidence type="ECO:0000256" key="2">
    <source>
        <dbReference type="ARBA" id="ARBA00022475"/>
    </source>
</evidence>
<keyword evidence="2" id="KW-1003">Cell membrane</keyword>
<reference evidence="7 8" key="1">
    <citation type="submission" date="2016-09" db="EMBL/GenBank/DDBJ databases">
        <authorList>
            <person name="Capua I."/>
            <person name="De Benedictis P."/>
            <person name="Joannis T."/>
            <person name="Lombin L.H."/>
            <person name="Cattoli G."/>
        </authorList>
    </citation>
    <scope>NUCLEOTIDE SEQUENCE [LARGE SCALE GENOMIC DNA]</scope>
    <source>
        <strain evidence="7 8">GluBS11</strain>
    </source>
</reference>
<accession>A0A1D3TQQ7</accession>
<keyword evidence="4 6" id="KW-1133">Transmembrane helix</keyword>
<evidence type="ECO:0000256" key="6">
    <source>
        <dbReference type="SAM" id="Phobius"/>
    </source>
</evidence>
<protein>
    <submittedName>
        <fullName evidence="7">Flagellar protein FliO/FliZ</fullName>
    </submittedName>
</protein>
<keyword evidence="7" id="KW-0966">Cell projection</keyword>
<keyword evidence="8" id="KW-1185">Reference proteome</keyword>
<sequence length="133" mass="14986">MMVVLITGSSGLESFIQLITVLLIFLFVLAVTYFTTRWIGKYQQGQQQHKNIQVLETTRLTNNKCLQIVKAGDAYLLIAVCKDSVTMLTKLEESSIKEMQAEHPVPGESFSDVLKKIKSQKAGRSQHVQNSKR</sequence>
<dbReference type="Pfam" id="PF04347">
    <property type="entry name" value="FliO"/>
    <property type="match status" value="1"/>
</dbReference>
<feature type="transmembrane region" description="Helical" evidence="6">
    <location>
        <begin position="15"/>
        <end position="34"/>
    </location>
</feature>